<gene>
    <name evidence="1" type="ORF">VXC91_45035</name>
</gene>
<feature type="non-terminal residue" evidence="1">
    <location>
        <position position="1"/>
    </location>
</feature>
<keyword evidence="2" id="KW-1185">Reference proteome</keyword>
<organism evidence="1 2">
    <name type="scientific">Streptomyces chiangmaiensis</name>
    <dbReference type="NCBI Taxonomy" id="766497"/>
    <lineage>
        <taxon>Bacteria</taxon>
        <taxon>Bacillati</taxon>
        <taxon>Actinomycetota</taxon>
        <taxon>Actinomycetes</taxon>
        <taxon>Kitasatosporales</taxon>
        <taxon>Streptomycetaceae</taxon>
        <taxon>Streptomyces</taxon>
    </lineage>
</organism>
<evidence type="ECO:0000313" key="1">
    <source>
        <dbReference type="EMBL" id="MED7828806.1"/>
    </source>
</evidence>
<protein>
    <submittedName>
        <fullName evidence="1">Uncharacterized protein</fullName>
    </submittedName>
</protein>
<evidence type="ECO:0000313" key="2">
    <source>
        <dbReference type="Proteomes" id="UP001333996"/>
    </source>
</evidence>
<proteinExistence type="predicted"/>
<reference evidence="1" key="1">
    <citation type="submission" date="2024-01" db="EMBL/GenBank/DDBJ databases">
        <title>First draft genome sequence data of TA4-1, the type strain of Gram-positive actinobacterium Streptomyces chiangmaiensis.</title>
        <authorList>
            <person name="Yasawong M."/>
            <person name="Nantapong N."/>
        </authorList>
    </citation>
    <scope>NUCLEOTIDE SEQUENCE</scope>
    <source>
        <strain evidence="1">TA4-1</strain>
    </source>
</reference>
<name>A0ABU7FXI4_9ACTN</name>
<sequence length="102" mass="11187">HLGERGTGELIQQALQPPGPSRELLIALVLLSRRRSADLSAKGGSLGAELQKYREELWRQAPVYGRPNADRLFTAANHRADDPKALDLYAASLEVDSVEARP</sequence>
<dbReference type="EMBL" id="JAYWVC010000508">
    <property type="protein sequence ID" value="MED7828806.1"/>
    <property type="molecule type" value="Genomic_DNA"/>
</dbReference>
<dbReference type="RefSeq" id="WP_329513117.1">
    <property type="nucleotide sequence ID" value="NZ_JAYWVC010000508.1"/>
</dbReference>
<accession>A0ABU7FXI4</accession>
<comment type="caution">
    <text evidence="1">The sequence shown here is derived from an EMBL/GenBank/DDBJ whole genome shotgun (WGS) entry which is preliminary data.</text>
</comment>
<dbReference type="Proteomes" id="UP001333996">
    <property type="component" value="Unassembled WGS sequence"/>
</dbReference>